<dbReference type="InterPro" id="IPR036388">
    <property type="entry name" value="WH-like_DNA-bd_sf"/>
</dbReference>
<sequence>MDAQDQNWDDYRLFLAVAQAGSLSGAARLLGVTHSTVFRRLTGFEKTLGVRLFERLPSGYVLTAAGEAMQHATARIDDEIAAVRRRVTGQDQRLSGQVRITATDMLAISLLPPHLAAFRVAWPGIELELLVSDTRLDLTRREADIALRLGNPVQETLVGRRIGRLAFAVYCAAAYHREGIGEDLASHDWIGFGSAHAPLRQVLAEWLPGLRPQFRTNSITAAIAAARVGIGLAALPCAIADPDSGLRRVAPFPGDFRLDLWLLTHEDLRHTARIRAFVDFMAEALAAQADLLEGRGPLAEKPAGA</sequence>
<dbReference type="SUPFAM" id="SSF46785">
    <property type="entry name" value="Winged helix' DNA-binding domain"/>
    <property type="match status" value="1"/>
</dbReference>
<dbReference type="GO" id="GO:0003700">
    <property type="term" value="F:DNA-binding transcription factor activity"/>
    <property type="evidence" value="ECO:0007669"/>
    <property type="project" value="InterPro"/>
</dbReference>
<dbReference type="Pfam" id="PF03466">
    <property type="entry name" value="LysR_substrate"/>
    <property type="match status" value="1"/>
</dbReference>
<evidence type="ECO:0000259" key="6">
    <source>
        <dbReference type="PROSITE" id="PS50931"/>
    </source>
</evidence>
<dbReference type="RefSeq" id="WP_012562049.1">
    <property type="nucleotide sequence ID" value="NC_011386.1"/>
</dbReference>
<dbReference type="PATRIC" id="fig|504832.7.peg.3235"/>
<feature type="domain" description="HTH lysR-type" evidence="6">
    <location>
        <begin position="12"/>
        <end position="63"/>
    </location>
</feature>
<dbReference type="EMBL" id="CP002826">
    <property type="protein sequence ID" value="AEI07753.1"/>
    <property type="molecule type" value="Genomic_DNA"/>
</dbReference>
<dbReference type="Gene3D" id="3.40.190.290">
    <property type="match status" value="1"/>
</dbReference>
<dbReference type="GO" id="GO:0006351">
    <property type="term" value="P:DNA-templated transcription"/>
    <property type="evidence" value="ECO:0007669"/>
    <property type="project" value="TreeGrafter"/>
</dbReference>
<dbReference type="AlphaFoldDB" id="B6JDT9"/>
<dbReference type="KEGG" id="ocg:OCA5_c30690"/>
<dbReference type="Pfam" id="PF00126">
    <property type="entry name" value="HTH_1"/>
    <property type="match status" value="1"/>
</dbReference>
<keyword evidence="5" id="KW-0804">Transcription</keyword>
<dbReference type="InterPro" id="IPR036390">
    <property type="entry name" value="WH_DNA-bd_sf"/>
</dbReference>
<dbReference type="STRING" id="504832.OCA5_c30690"/>
<evidence type="ECO:0000256" key="4">
    <source>
        <dbReference type="ARBA" id="ARBA00023125"/>
    </source>
</evidence>
<dbReference type="eggNOG" id="COG0583">
    <property type="taxonomic scope" value="Bacteria"/>
</dbReference>
<evidence type="ECO:0000256" key="5">
    <source>
        <dbReference type="ARBA" id="ARBA00023163"/>
    </source>
</evidence>
<evidence type="ECO:0000313" key="8">
    <source>
        <dbReference type="Proteomes" id="UP000007730"/>
    </source>
</evidence>
<dbReference type="HOGENOM" id="CLU_039613_2_1_5"/>
<accession>B6JDT9</accession>
<dbReference type="InterPro" id="IPR000847">
    <property type="entry name" value="LysR_HTH_N"/>
</dbReference>
<evidence type="ECO:0000256" key="3">
    <source>
        <dbReference type="ARBA" id="ARBA00023015"/>
    </source>
</evidence>
<name>B6JDT9_AFIC5</name>
<dbReference type="PANTHER" id="PTHR30537:SF3">
    <property type="entry name" value="TRANSCRIPTIONAL REGULATORY PROTEIN"/>
    <property type="match status" value="1"/>
</dbReference>
<dbReference type="Proteomes" id="UP000007730">
    <property type="component" value="Chromosome"/>
</dbReference>
<keyword evidence="4" id="KW-0238">DNA-binding</keyword>
<dbReference type="InterPro" id="IPR058163">
    <property type="entry name" value="LysR-type_TF_proteobact-type"/>
</dbReference>
<evidence type="ECO:0000256" key="2">
    <source>
        <dbReference type="ARBA" id="ARBA00009437"/>
    </source>
</evidence>
<dbReference type="Gene3D" id="1.10.10.10">
    <property type="entry name" value="Winged helix-like DNA-binding domain superfamily/Winged helix DNA-binding domain"/>
    <property type="match status" value="1"/>
</dbReference>
<keyword evidence="8" id="KW-1185">Reference proteome</keyword>
<evidence type="ECO:0000313" key="7">
    <source>
        <dbReference type="EMBL" id="AEI07753.1"/>
    </source>
</evidence>
<dbReference type="KEGG" id="oca:OCAR_4882"/>
<proteinExistence type="inferred from homology"/>
<comment type="function">
    <text evidence="1">NodD regulates the expression of the nodABCFE genes which encode other nodulation proteins. NodD is also a negative regulator of its own expression. Binds flavonoids as inducers.</text>
</comment>
<keyword evidence="3" id="KW-0805">Transcription regulation</keyword>
<dbReference type="GO" id="GO:0043565">
    <property type="term" value="F:sequence-specific DNA binding"/>
    <property type="evidence" value="ECO:0007669"/>
    <property type="project" value="TreeGrafter"/>
</dbReference>
<comment type="similarity">
    <text evidence="2">Belongs to the LysR transcriptional regulatory family.</text>
</comment>
<dbReference type="OrthoDB" id="9796526at2"/>
<dbReference type="PANTHER" id="PTHR30537">
    <property type="entry name" value="HTH-TYPE TRANSCRIPTIONAL REGULATOR"/>
    <property type="match status" value="1"/>
</dbReference>
<organism evidence="7 8">
    <name type="scientific">Afipia carboxidovorans (strain ATCC 49405 / DSM 1227 / KCTC 32145 / OM5)</name>
    <name type="common">Oligotropha carboxidovorans</name>
    <dbReference type="NCBI Taxonomy" id="504832"/>
    <lineage>
        <taxon>Bacteria</taxon>
        <taxon>Pseudomonadati</taxon>
        <taxon>Pseudomonadota</taxon>
        <taxon>Alphaproteobacteria</taxon>
        <taxon>Hyphomicrobiales</taxon>
        <taxon>Nitrobacteraceae</taxon>
        <taxon>Afipia</taxon>
    </lineage>
</organism>
<evidence type="ECO:0000256" key="1">
    <source>
        <dbReference type="ARBA" id="ARBA00003502"/>
    </source>
</evidence>
<dbReference type="PROSITE" id="PS50931">
    <property type="entry name" value="HTH_LYSR"/>
    <property type="match status" value="1"/>
</dbReference>
<reference evidence="7 8" key="1">
    <citation type="journal article" date="2011" name="J. Bacteriol.">
        <title>Complete genome sequences of the chemolithoautotrophic Oligotropha carboxidovorans strains OM4 and OM5.</title>
        <authorList>
            <person name="Volland S."/>
            <person name="Rachinger M."/>
            <person name="Strittmatter A."/>
            <person name="Daniel R."/>
            <person name="Gottschalk G."/>
            <person name="Meyer O."/>
        </authorList>
    </citation>
    <scope>NUCLEOTIDE SEQUENCE [LARGE SCALE GENOMIC DNA]</scope>
    <source>
        <strain evidence="8">ATCC 49405 / DSM 1227 / KCTC 32145 / OM5</strain>
    </source>
</reference>
<protein>
    <submittedName>
        <fullName evidence="7">Transcriptional regulator, LysR family</fullName>
    </submittedName>
</protein>
<gene>
    <name evidence="7" type="ordered locus">OCA5_c30690</name>
</gene>
<dbReference type="InterPro" id="IPR005119">
    <property type="entry name" value="LysR_subst-bd"/>
</dbReference>
<dbReference type="SUPFAM" id="SSF53850">
    <property type="entry name" value="Periplasmic binding protein-like II"/>
    <property type="match status" value="1"/>
</dbReference>